<dbReference type="Proteomes" id="UP000306319">
    <property type="component" value="Unassembled WGS sequence"/>
</dbReference>
<evidence type="ECO:0000313" key="2">
    <source>
        <dbReference type="Proteomes" id="UP000306319"/>
    </source>
</evidence>
<name>A0AC61RCN0_9BACT</name>
<reference evidence="1" key="1">
    <citation type="submission" date="2019-04" db="EMBL/GenBank/DDBJ databases">
        <title>Microbes associate with the intestines of laboratory mice.</title>
        <authorList>
            <person name="Navarre W."/>
            <person name="Wong E."/>
            <person name="Huang K."/>
            <person name="Tropini C."/>
            <person name="Ng K."/>
            <person name="Yu B."/>
        </authorList>
    </citation>
    <scope>NUCLEOTIDE SEQUENCE</scope>
    <source>
        <strain evidence="1">NM04_E33</strain>
    </source>
</reference>
<dbReference type="EMBL" id="SRYB01000024">
    <property type="protein sequence ID" value="TGY77500.1"/>
    <property type="molecule type" value="Genomic_DNA"/>
</dbReference>
<keyword evidence="1" id="KW-0418">Kinase</keyword>
<keyword evidence="2" id="KW-1185">Reference proteome</keyword>
<comment type="caution">
    <text evidence="1">The sequence shown here is derived from an EMBL/GenBank/DDBJ whole genome shotgun (WGS) entry which is preliminary data.</text>
</comment>
<accession>A0AC61RCN0</accession>
<sequence>MSYFKLKLFLLLLALVLTASASAILLFNGRISLGILISLALPIEIVMVFHICGLLIGTLSSFVGGLEMNDTSMRFEAKGADRELKEMADGMNKITMLYHQANKDLETRKLYYDRILRVMTHEMRNAITPVVSLSAGITADVDSYSREEIVEALEVIRTQSESITRFLDSYHALTHLPRPEKKHVNAIQFFRKLHKSLQQFATTGKFDANCISYKIADHATLYIDEALFSQALTNILKNSLEAVAQKQRPTITVIATMSAHSCKINISDNGNGLPPSIASDPFQPFITTKPDGNGIGLFLSRQIVMLHEGNILLDNYPAKGLSITITIPTR</sequence>
<organism evidence="1 2">
    <name type="scientific">Lepagella muris</name>
    <dbReference type="NCBI Taxonomy" id="3032870"/>
    <lineage>
        <taxon>Bacteria</taxon>
        <taxon>Pseudomonadati</taxon>
        <taxon>Bacteroidota</taxon>
        <taxon>Bacteroidia</taxon>
        <taxon>Bacteroidales</taxon>
        <taxon>Muribaculaceae</taxon>
        <taxon>Lepagella</taxon>
    </lineage>
</organism>
<keyword evidence="1" id="KW-0808">Transferase</keyword>
<proteinExistence type="predicted"/>
<gene>
    <name evidence="1" type="ORF">E5331_14435</name>
</gene>
<evidence type="ECO:0000313" key="1">
    <source>
        <dbReference type="EMBL" id="TGY77500.1"/>
    </source>
</evidence>
<protein>
    <submittedName>
        <fullName evidence="1">HAMP domain-containing histidine kinase</fullName>
    </submittedName>
</protein>